<evidence type="ECO:0000256" key="4">
    <source>
        <dbReference type="ARBA" id="ARBA00023186"/>
    </source>
</evidence>
<evidence type="ECO:0000256" key="3">
    <source>
        <dbReference type="ARBA" id="ARBA00022490"/>
    </source>
</evidence>
<gene>
    <name evidence="5" type="ORF">pCBMA213_2_00084</name>
</gene>
<proteinExistence type="inferred from homology"/>
<dbReference type="RefSeq" id="WP_155909780.1">
    <property type="nucleotide sequence ID" value="NZ_KY349138.1"/>
</dbReference>
<accession>A0A1S6GKR1</accession>
<organism evidence="5">
    <name type="scientific">Mycolicibacterium sp. CBMA 213</name>
    <dbReference type="NCBI Taxonomy" id="1968788"/>
    <lineage>
        <taxon>Bacteria</taxon>
        <taxon>Bacillati</taxon>
        <taxon>Actinomycetota</taxon>
        <taxon>Actinomycetes</taxon>
        <taxon>Mycobacteriales</taxon>
        <taxon>Mycobacteriaceae</taxon>
        <taxon>Mycolicibacterium</taxon>
    </lineage>
</organism>
<dbReference type="EMBL" id="KY349138">
    <property type="protein sequence ID" value="AQS22448.1"/>
    <property type="molecule type" value="Genomic_DNA"/>
</dbReference>
<reference evidence="5" key="1">
    <citation type="submission" date="2016-12" db="EMBL/GenBank/DDBJ databases">
        <title>Complete plasmid sequence carrying type IV-like and type VII secretion systems from an atypical mycobacteria strain.</title>
        <authorList>
            <person name="Morgado S."/>
            <person name="Marin M."/>
            <person name="Fonseca E."/>
            <person name="Freitas F."/>
            <person name="Vicente A.C."/>
        </authorList>
    </citation>
    <scope>NUCLEOTIDE SEQUENCE</scope>
    <source>
        <strain evidence="5">CBMA 213</strain>
        <plasmid evidence="5">pCBMA213_2</plasmid>
    </source>
</reference>
<name>A0A1S6GKR1_9MYCO</name>
<dbReference type="GO" id="GO:0005737">
    <property type="term" value="C:cytoplasm"/>
    <property type="evidence" value="ECO:0007669"/>
    <property type="project" value="UniProtKB-SubCell"/>
</dbReference>
<dbReference type="AlphaFoldDB" id="A0A1S6GKR1"/>
<keyword evidence="5" id="KW-0614">Plasmid</keyword>
<protein>
    <recommendedName>
        <fullName evidence="6">ESX-1 secretion-associated protein EspG1</fullName>
    </recommendedName>
</protein>
<evidence type="ECO:0000313" key="5">
    <source>
        <dbReference type="EMBL" id="AQS22448.1"/>
    </source>
</evidence>
<evidence type="ECO:0000256" key="2">
    <source>
        <dbReference type="ARBA" id="ARBA00006411"/>
    </source>
</evidence>
<dbReference type="Pfam" id="PF14011">
    <property type="entry name" value="ESX-1_EspG"/>
    <property type="match status" value="1"/>
</dbReference>
<evidence type="ECO:0000256" key="1">
    <source>
        <dbReference type="ARBA" id="ARBA00004496"/>
    </source>
</evidence>
<sequence length="287" mass="31043">MLTTTVRELWVLQALCGAESMPLGLQPLKPYIPVAHGDLVVETDMGRQPITATAEYDSLRRAGVIDERGDVDAVVRDWMTVLSKPDREVMLRIRTPDQLADDDNGATVFERSLVICRHQNRYMAMGARYGDEIVIGGVGEAQAPHRQIELMLPILIPAFGEGEAADIDGANVLKGQLEQSVLAGLPGGPEGIARALTSCGLSSWDVQVVSAVTRLEDSAMAVVVVIDYGIDMQVHPRVLTVADTEYGRLSFTTSTGADGKQWMSIFPTTATGLENDLTELLSLPQLV</sequence>
<comment type="similarity">
    <text evidence="2">Belongs to the EspG family.</text>
</comment>
<comment type="subcellular location">
    <subcellularLocation>
        <location evidence="1">Cytoplasm</location>
    </subcellularLocation>
</comment>
<geneLocation type="plasmid" evidence="5">
    <name>pCBMA213_2</name>
</geneLocation>
<keyword evidence="4" id="KW-0143">Chaperone</keyword>
<dbReference type="InterPro" id="IPR025734">
    <property type="entry name" value="EspG"/>
</dbReference>
<evidence type="ECO:0008006" key="6">
    <source>
        <dbReference type="Google" id="ProtNLM"/>
    </source>
</evidence>
<keyword evidence="3" id="KW-0963">Cytoplasm</keyword>